<feature type="non-terminal residue" evidence="1">
    <location>
        <position position="76"/>
    </location>
</feature>
<sequence length="76" mass="8137">IDRASQAMLVVDPQADALLQANRAALAILGCAGHDDVAVRFSHFLGEGLSLWVSFSDEVLTQGQAWSDDLVLVDLN</sequence>
<gene>
    <name evidence="1" type="ORF">Tci_933490</name>
</gene>
<reference evidence="1" key="1">
    <citation type="journal article" date="2019" name="Sci. Rep.">
        <title>Draft genome of Tanacetum cinerariifolium, the natural source of mosquito coil.</title>
        <authorList>
            <person name="Yamashiro T."/>
            <person name="Shiraishi A."/>
            <person name="Satake H."/>
            <person name="Nakayama K."/>
        </authorList>
    </citation>
    <scope>NUCLEOTIDE SEQUENCE</scope>
</reference>
<feature type="non-terminal residue" evidence="1">
    <location>
        <position position="1"/>
    </location>
</feature>
<organism evidence="1">
    <name type="scientific">Tanacetum cinerariifolium</name>
    <name type="common">Dalmatian daisy</name>
    <name type="synonym">Chrysanthemum cinerariifolium</name>
    <dbReference type="NCBI Taxonomy" id="118510"/>
    <lineage>
        <taxon>Eukaryota</taxon>
        <taxon>Viridiplantae</taxon>
        <taxon>Streptophyta</taxon>
        <taxon>Embryophyta</taxon>
        <taxon>Tracheophyta</taxon>
        <taxon>Spermatophyta</taxon>
        <taxon>Magnoliopsida</taxon>
        <taxon>eudicotyledons</taxon>
        <taxon>Gunneridae</taxon>
        <taxon>Pentapetalae</taxon>
        <taxon>asterids</taxon>
        <taxon>campanulids</taxon>
        <taxon>Asterales</taxon>
        <taxon>Asteraceae</taxon>
        <taxon>Asteroideae</taxon>
        <taxon>Anthemideae</taxon>
        <taxon>Anthemidinae</taxon>
        <taxon>Tanacetum</taxon>
    </lineage>
</organism>
<comment type="caution">
    <text evidence="1">The sequence shown here is derived from an EMBL/GenBank/DDBJ whole genome shotgun (WGS) entry which is preliminary data.</text>
</comment>
<dbReference type="AlphaFoldDB" id="A0A699XXA1"/>
<proteinExistence type="predicted"/>
<dbReference type="EMBL" id="BKCJ011894042">
    <property type="protein sequence ID" value="GFD61521.1"/>
    <property type="molecule type" value="Genomic_DNA"/>
</dbReference>
<protein>
    <submittedName>
        <fullName evidence="1">Uncharacterized protein</fullName>
    </submittedName>
</protein>
<evidence type="ECO:0000313" key="1">
    <source>
        <dbReference type="EMBL" id="GFD61521.1"/>
    </source>
</evidence>
<name>A0A699XXA1_TANCI</name>
<accession>A0A699XXA1</accession>